<organism evidence="1 2">
    <name type="scientific">Streptomyces actinomycinicus</name>
    <dbReference type="NCBI Taxonomy" id="1695166"/>
    <lineage>
        <taxon>Bacteria</taxon>
        <taxon>Bacillati</taxon>
        <taxon>Actinomycetota</taxon>
        <taxon>Actinomycetes</taxon>
        <taxon>Kitasatosporales</taxon>
        <taxon>Streptomycetaceae</taxon>
        <taxon>Streptomyces</taxon>
    </lineage>
</organism>
<comment type="caution">
    <text evidence="1">The sequence shown here is derived from an EMBL/GenBank/DDBJ whole genome shotgun (WGS) entry which is preliminary data.</text>
</comment>
<name>A0A937EIZ1_9ACTN</name>
<evidence type="ECO:0000313" key="2">
    <source>
        <dbReference type="Proteomes" id="UP000661858"/>
    </source>
</evidence>
<dbReference type="Pfam" id="PF05331">
    <property type="entry name" value="DUF742"/>
    <property type="match status" value="1"/>
</dbReference>
<dbReference type="PANTHER" id="PTHR36221">
    <property type="entry name" value="DUF742 DOMAIN-CONTAINING PROTEIN"/>
    <property type="match status" value="1"/>
</dbReference>
<dbReference type="AlphaFoldDB" id="A0A937EIZ1"/>
<accession>A0A937EIZ1</accession>
<reference evidence="1" key="1">
    <citation type="submission" date="2021-01" db="EMBL/GenBank/DDBJ databases">
        <title>WGS of actinomycetes isolated from Thailand.</title>
        <authorList>
            <person name="Thawai C."/>
        </authorList>
    </citation>
    <scope>NUCLEOTIDE SEQUENCE</scope>
    <source>
        <strain evidence="1">RCU-197</strain>
    </source>
</reference>
<dbReference type="InterPro" id="IPR007995">
    <property type="entry name" value="DUF742"/>
</dbReference>
<dbReference type="EMBL" id="JAERRK010000007">
    <property type="protein sequence ID" value="MBL1083691.1"/>
    <property type="molecule type" value="Genomic_DNA"/>
</dbReference>
<evidence type="ECO:0000313" key="1">
    <source>
        <dbReference type="EMBL" id="MBL1083691.1"/>
    </source>
</evidence>
<gene>
    <name evidence="1" type="ORF">JK359_17240</name>
</gene>
<dbReference type="PANTHER" id="PTHR36221:SF1">
    <property type="entry name" value="DUF742 DOMAIN-CONTAINING PROTEIN"/>
    <property type="match status" value="1"/>
</dbReference>
<proteinExistence type="predicted"/>
<dbReference type="RefSeq" id="WP_201836468.1">
    <property type="nucleotide sequence ID" value="NZ_JAERRK010000007.1"/>
</dbReference>
<dbReference type="Proteomes" id="UP000661858">
    <property type="component" value="Unassembled WGS sequence"/>
</dbReference>
<keyword evidence="2" id="KW-1185">Reference proteome</keyword>
<sequence>MTRPVGTTPSSFPGPAALGAHGMVAGAGSLDRGPGRWYDDEAGPIVRPYTMTRGRTRPAGDVFIDLIAIVSAVPGDDAGLTDQRLQSPEYRDILGLCREPLTLADLGSATGLPLGVIRVLLGDLGTNGLISITRPVPPAQLPDESILREVLDGLRVL</sequence>
<protein>
    <submittedName>
        <fullName evidence="1">DUF742 domain-containing protein</fullName>
    </submittedName>
</protein>